<evidence type="ECO:0000259" key="2">
    <source>
        <dbReference type="Pfam" id="PF19081"/>
    </source>
</evidence>
<feature type="signal peptide" evidence="1">
    <location>
        <begin position="1"/>
        <end position="20"/>
    </location>
</feature>
<dbReference type="InterPro" id="IPR044023">
    <property type="entry name" value="Ig_7"/>
</dbReference>
<dbReference type="InterPro" id="IPR013783">
    <property type="entry name" value="Ig-like_fold"/>
</dbReference>
<dbReference type="NCBIfam" id="TIGR04131">
    <property type="entry name" value="Bac_Flav_CTERM"/>
    <property type="match status" value="1"/>
</dbReference>
<dbReference type="Gene3D" id="2.160.20.10">
    <property type="entry name" value="Single-stranded right-handed beta-helix, Pectin lyase-like"/>
    <property type="match status" value="1"/>
</dbReference>
<protein>
    <recommendedName>
        <fullName evidence="2">Ig-like domain-containing protein</fullName>
    </recommendedName>
</protein>
<dbReference type="NCBIfam" id="NF041518">
    <property type="entry name" value="choice_anch_Q"/>
    <property type="match status" value="1"/>
</dbReference>
<dbReference type="Proteomes" id="UP000192610">
    <property type="component" value="Unassembled WGS sequence"/>
</dbReference>
<dbReference type="Pfam" id="PF13585">
    <property type="entry name" value="CHU_C"/>
    <property type="match status" value="1"/>
</dbReference>
<dbReference type="EMBL" id="LVXG01000013">
    <property type="protein sequence ID" value="OQP49778.1"/>
    <property type="molecule type" value="Genomic_DNA"/>
</dbReference>
<dbReference type="STRING" id="354355.SAMN05660816_05791"/>
<evidence type="ECO:0000313" key="3">
    <source>
        <dbReference type="EMBL" id="OQP49778.1"/>
    </source>
</evidence>
<feature type="domain" description="Ig-like" evidence="2">
    <location>
        <begin position="398"/>
        <end position="469"/>
    </location>
</feature>
<dbReference type="InterPro" id="IPR011050">
    <property type="entry name" value="Pectin_lyase_fold/virulence"/>
</dbReference>
<feature type="chain" id="PRO_5010705021" description="Ig-like domain-containing protein" evidence="1">
    <location>
        <begin position="21"/>
        <end position="811"/>
    </location>
</feature>
<dbReference type="RefSeq" id="WP_081200119.1">
    <property type="nucleotide sequence ID" value="NZ_FOCZ01000015.1"/>
</dbReference>
<comment type="caution">
    <text evidence="3">The sequence shown here is derived from an EMBL/GenBank/DDBJ whole genome shotgun (WGS) entry which is preliminary data.</text>
</comment>
<name>A0A1V9EUE6_9BACT</name>
<dbReference type="OrthoDB" id="1652165at2"/>
<dbReference type="Gene3D" id="2.60.40.10">
    <property type="entry name" value="Immunoglobulins"/>
    <property type="match status" value="1"/>
</dbReference>
<gene>
    <name evidence="3" type="ORF">A4H97_28215</name>
</gene>
<keyword evidence="1" id="KW-0732">Signal</keyword>
<dbReference type="Pfam" id="PF19081">
    <property type="entry name" value="Ig_7"/>
    <property type="match status" value="3"/>
</dbReference>
<proteinExistence type="predicted"/>
<dbReference type="InterPro" id="IPR059226">
    <property type="entry name" value="Choice_anch_Q_dom"/>
</dbReference>
<evidence type="ECO:0000256" key="1">
    <source>
        <dbReference type="SAM" id="SignalP"/>
    </source>
</evidence>
<dbReference type="InterPro" id="IPR012334">
    <property type="entry name" value="Pectin_lyas_fold"/>
</dbReference>
<sequence length="811" mass="84492">MFRFRSLLILCLFPIHCCFAVIRYVNVNNPTPGGGTSWATAFTDLSAAIAAAREGDDIWVARGIYKPTGVGRNATFFMTDGFYVYGGFDGTETTVTQRNPTVNQTILSGDLGVPGDPSDNSYHVVTLYKIVNGYFMDGFTIRDGSANAGVPSLTPQPDNTGGGVLFLAQANDLSYGLVRNCVLTNNTAVYGGGVGSLGNGVGAQARYGVTNCIFNNNRAQIGGAIAGLSLNGDWGEGEIQNCIFTNNLSVMSKGSVLAAITDNPGSNYSTNFTNNTLYDNQAPVLYNQQTGGTSYIFTGNDIVWQSGGPYASVLNVGPNSDFYDSDLDLASPAGGNLAVDPQFVNEAGNDFHLKHCSPVVDKGTSIPLTFNYDMDNGARKQGNEIDMGAYESALPLYPGVADVTYCQNATANPLTATADAGNTLLWYANYTGGIGNPTAPTPATNRVATEYFYVSQVDATGCEGLRITTRAIITAGPAVPAATGVTYCLNDVPSTLTAIGTSLLWYTDPVTGVGSATAPMPSTAASGVTTYYVTQTIGCESQRKAVTVTVNAPPAAPVAASPTYCLQATATALTATGSSLLWYTDPATGTGSGTAPVPSTATSGTTTYYVSQTSGCESLRTPVSVTVYASPLVAVQPVTGNICPGNTVNLNASGAATYQWDPVTNLSDATINNPAAQVQNDIVYTVTGTDANGCTATAQVTLKIGTGCSAGNGGNAGGTLTGYNFPNAFSPNRDGRNDVLRVKTGDVPKSFSLLIFNRYGQKVFESRDVNKSWDGMLAGQVAEPGAYVYVMVITTSTGTVIKNKGTLMLMR</sequence>
<dbReference type="SUPFAM" id="SSF51126">
    <property type="entry name" value="Pectin lyase-like"/>
    <property type="match status" value="1"/>
</dbReference>
<feature type="domain" description="Ig-like" evidence="2">
    <location>
        <begin position="554"/>
        <end position="627"/>
    </location>
</feature>
<dbReference type="AlphaFoldDB" id="A0A1V9EUE6"/>
<evidence type="ECO:0000313" key="4">
    <source>
        <dbReference type="Proteomes" id="UP000192610"/>
    </source>
</evidence>
<reference evidence="4" key="1">
    <citation type="submission" date="2016-04" db="EMBL/GenBank/DDBJ databases">
        <authorList>
            <person name="Chen L."/>
            <person name="Zhuang W."/>
            <person name="Wang G."/>
        </authorList>
    </citation>
    <scope>NUCLEOTIDE SEQUENCE [LARGE SCALE GENOMIC DNA]</scope>
    <source>
        <strain evidence="4">17621</strain>
    </source>
</reference>
<accession>A0A1V9EUE6</accession>
<feature type="domain" description="Ig-like" evidence="2">
    <location>
        <begin position="477"/>
        <end position="551"/>
    </location>
</feature>
<organism evidence="3 4">
    <name type="scientific">Niastella yeongjuensis</name>
    <dbReference type="NCBI Taxonomy" id="354355"/>
    <lineage>
        <taxon>Bacteria</taxon>
        <taxon>Pseudomonadati</taxon>
        <taxon>Bacteroidota</taxon>
        <taxon>Chitinophagia</taxon>
        <taxon>Chitinophagales</taxon>
        <taxon>Chitinophagaceae</taxon>
        <taxon>Niastella</taxon>
    </lineage>
</organism>
<dbReference type="InterPro" id="IPR026341">
    <property type="entry name" value="T9SS_type_B"/>
</dbReference>
<keyword evidence="4" id="KW-1185">Reference proteome</keyword>